<dbReference type="Pfam" id="PF02620">
    <property type="entry name" value="YceD"/>
    <property type="match status" value="1"/>
</dbReference>
<gene>
    <name evidence="1" type="ORF">SAMN06275492_101248</name>
</gene>
<proteinExistence type="predicted"/>
<name>A0A1X7IAU6_9BACT</name>
<sequence>MTIREMPESWRFVVEVPEEGSEGTHRQWDVTLPDDISLGGIPYRLKSPLVVSVDLSRSGEGVRADIRLVGSIKTECSRCLSTLEVALDENFGYCYVPQPDDEESDDADLSEDVMVVTRIGKTIDISQVLWECFVVSMPPFPQCPEGCDSIGPFTTREEGEAADPRFQILADKFGSFT</sequence>
<dbReference type="AlphaFoldDB" id="A0A1X7IAU6"/>
<dbReference type="OrthoDB" id="9790372at2"/>
<accession>A0A1X7IAU6</accession>
<dbReference type="Proteomes" id="UP000193355">
    <property type="component" value="Unassembled WGS sequence"/>
</dbReference>
<dbReference type="STRING" id="561720.SAMN06275492_101248"/>
<keyword evidence="2" id="KW-1185">Reference proteome</keyword>
<reference evidence="2" key="1">
    <citation type="submission" date="2017-04" db="EMBL/GenBank/DDBJ databases">
        <authorList>
            <person name="Varghese N."/>
            <person name="Submissions S."/>
        </authorList>
    </citation>
    <scope>NUCLEOTIDE SEQUENCE [LARGE SCALE GENOMIC DNA]</scope>
    <source>
        <strain evidence="2">USBA 82</strain>
    </source>
</reference>
<dbReference type="InterPro" id="IPR003772">
    <property type="entry name" value="YceD"/>
</dbReference>
<evidence type="ECO:0000313" key="1">
    <source>
        <dbReference type="EMBL" id="SMG11278.1"/>
    </source>
</evidence>
<dbReference type="EMBL" id="FXBB01000001">
    <property type="protein sequence ID" value="SMG11278.1"/>
    <property type="molecule type" value="Genomic_DNA"/>
</dbReference>
<organism evidence="1 2">
    <name type="scientific">Dethiosulfovibrio salsuginis</name>
    <dbReference type="NCBI Taxonomy" id="561720"/>
    <lineage>
        <taxon>Bacteria</taxon>
        <taxon>Thermotogati</taxon>
        <taxon>Synergistota</taxon>
        <taxon>Synergistia</taxon>
        <taxon>Synergistales</taxon>
        <taxon>Dethiosulfovibrionaceae</taxon>
        <taxon>Dethiosulfovibrio</taxon>
    </lineage>
</organism>
<evidence type="ECO:0000313" key="2">
    <source>
        <dbReference type="Proteomes" id="UP000193355"/>
    </source>
</evidence>
<dbReference type="RefSeq" id="WP_085543526.1">
    <property type="nucleotide sequence ID" value="NZ_FXBB01000001.1"/>
</dbReference>
<protein>
    <submittedName>
        <fullName evidence="1">Uncharacterized metal-binding protein YceD, DUF177 family</fullName>
    </submittedName>
</protein>